<evidence type="ECO:0000313" key="4">
    <source>
        <dbReference type="Proteomes" id="UP000757232"/>
    </source>
</evidence>
<proteinExistence type="predicted"/>
<sequence>MVGISKGKHASRISLSKARERLPLAEKTNSWGLGTQGVQRDSTSHPMTRTYTGSINKSIEELKVKEQQLTKKALGLEEELLSSKKTLTAMSKRLQGSNNRLRKYQSDFFNGRKTIDRLRKSISALRNDNQLLNSENSQLKAQLACREYEETHLHALCDWYRSMFDASHFRAMEHWNNFIAADNRCLMLLKRMSSLSDTAARLQSSLEDSRRQNHRWRSRLAYARKRIQGLQSTKNGIEKQLGCPGKATGAALDAVIQTITSFLGMDRRKRRKKVVSARTVGRIITEAGVMSMMQLGYDLKRCDCEVCVCFKQEGVVTHLKAAFTSGGDGTTNKHENFDATNINVASQTMQSSEFDTEPTKSMQHDVRFVKVEHLGNHTAETQKNTFIDGLQEAINVFNRSPLGQACNTPGAVLNEPTLAMKYTGTHGDHAEDQKAKHRMLGEWKRDLSMRGVGAKYLQSKTEEEQEILTREAQAELINRMGGEAAWQALGDEERASLQVELFSKICESLFPEAIEHLSESERRFLSLWVWAGCGMHKDLNAVKGGDSAMRAKWIELGVSPISLPNKENAAVLEALGPCDDEIDGEEIETDMDPFNASATAAASAAMLQSHQIEGSQRGEAQQQHHLQNSSGAFAIAHGPVRMVVKQAKESTQGGAVKFLILLGMYVNHKDDKKGQQHTFRNYAIRILKLEFTYPDTSNTRYSSYLEAAVHVLPNQQMYINFLLRVRALKEKRTWTNLEENLLKGLNDWATMTELAVLVLYREAVSLHYIASVRGKEKEKVNALQMGTLHERLKTHLRMLINDPNIILAPDSDPQKATLGGMKEWKSADAVSAIHSLRPNMPHLEDAFKAFLSGALDTWERFSAEFNEDGVIAALTEEERELAWMPATNDVNEGALGSLRVFQQRNPTGSLRLFNSLFRFKRNGTENFRDSMLTGPEHEMFVRGEARRIERLGLEKKRTREIEEERDERAEKRIRKDTERDEKRDEEERRLAGLPLVYVPTELVELNVKQLTDQLKKLRKMDTSLPAVSTIKKKDDKIVAALCALVRKNLCTVDSIPEHYRSIVTSRWPLPQ</sequence>
<feature type="region of interest" description="Disordered" evidence="2">
    <location>
        <begin position="26"/>
        <end position="48"/>
    </location>
</feature>
<keyword evidence="4" id="KW-1185">Reference proteome</keyword>
<name>A0A9Q5I010_SANBA</name>
<accession>A0A9Q5I010</accession>
<evidence type="ECO:0000256" key="1">
    <source>
        <dbReference type="SAM" id="Coils"/>
    </source>
</evidence>
<feature type="compositionally biased region" description="Polar residues" evidence="2">
    <location>
        <begin position="27"/>
        <end position="48"/>
    </location>
</feature>
<dbReference type="AlphaFoldDB" id="A0A9Q5I010"/>
<gene>
    <name evidence="3" type="ORF">A7U60_g3670</name>
</gene>
<feature type="region of interest" description="Disordered" evidence="2">
    <location>
        <begin position="960"/>
        <end position="985"/>
    </location>
</feature>
<keyword evidence="1" id="KW-0175">Coiled coil</keyword>
<dbReference type="Proteomes" id="UP000757232">
    <property type="component" value="Unassembled WGS sequence"/>
</dbReference>
<comment type="caution">
    <text evidence="3">The sequence shown here is derived from an EMBL/GenBank/DDBJ whole genome shotgun (WGS) entry which is preliminary data.</text>
</comment>
<organism evidence="3 4">
    <name type="scientific">Sanghuangporus baumii</name>
    <name type="common">Phellinus baumii</name>
    <dbReference type="NCBI Taxonomy" id="108892"/>
    <lineage>
        <taxon>Eukaryota</taxon>
        <taxon>Fungi</taxon>
        <taxon>Dikarya</taxon>
        <taxon>Basidiomycota</taxon>
        <taxon>Agaricomycotina</taxon>
        <taxon>Agaricomycetes</taxon>
        <taxon>Hymenochaetales</taxon>
        <taxon>Hymenochaetaceae</taxon>
        <taxon>Sanghuangporus</taxon>
    </lineage>
</organism>
<reference evidence="3" key="1">
    <citation type="submission" date="2016-06" db="EMBL/GenBank/DDBJ databases">
        <title>Draft Genome sequence of the fungus Inonotus baumii.</title>
        <authorList>
            <person name="Zhu H."/>
            <person name="Lin W."/>
        </authorList>
    </citation>
    <scope>NUCLEOTIDE SEQUENCE</scope>
    <source>
        <strain evidence="3">821</strain>
    </source>
</reference>
<protein>
    <submittedName>
        <fullName evidence="3">Uncharacterized protein</fullName>
    </submittedName>
</protein>
<dbReference type="EMBL" id="LNZH02000163">
    <property type="protein sequence ID" value="OCB89185.1"/>
    <property type="molecule type" value="Genomic_DNA"/>
</dbReference>
<evidence type="ECO:0000256" key="2">
    <source>
        <dbReference type="SAM" id="MobiDB-lite"/>
    </source>
</evidence>
<dbReference type="OrthoDB" id="3246627at2759"/>
<evidence type="ECO:0000313" key="3">
    <source>
        <dbReference type="EMBL" id="OCB89185.1"/>
    </source>
</evidence>
<feature type="coiled-coil region" evidence="1">
    <location>
        <begin position="115"/>
        <end position="142"/>
    </location>
</feature>